<keyword evidence="4" id="KW-1185">Reference proteome</keyword>
<organism evidence="3 4">
    <name type="scientific">Paradevosia shaoguanensis</name>
    <dbReference type="NCBI Taxonomy" id="1335043"/>
    <lineage>
        <taxon>Bacteria</taxon>
        <taxon>Pseudomonadati</taxon>
        <taxon>Pseudomonadota</taxon>
        <taxon>Alphaproteobacteria</taxon>
        <taxon>Hyphomicrobiales</taxon>
        <taxon>Devosiaceae</taxon>
        <taxon>Paradevosia</taxon>
    </lineage>
</organism>
<feature type="chain" id="PRO_5041436570" evidence="1">
    <location>
        <begin position="22"/>
        <end position="108"/>
    </location>
</feature>
<gene>
    <name evidence="3" type="ORF">ML536_02600</name>
</gene>
<name>A0AA41QKZ2_9HYPH</name>
<protein>
    <submittedName>
        <fullName evidence="3">YARHG domain-containing protein</fullName>
    </submittedName>
</protein>
<feature type="signal peptide" evidence="1">
    <location>
        <begin position="1"/>
        <end position="21"/>
    </location>
</feature>
<dbReference type="InterPro" id="IPR038434">
    <property type="entry name" value="YARHG_sf"/>
</dbReference>
<comment type="caution">
    <text evidence="3">The sequence shown here is derived from an EMBL/GenBank/DDBJ whole genome shotgun (WGS) entry which is preliminary data.</text>
</comment>
<reference evidence="3" key="1">
    <citation type="submission" date="2022-03" db="EMBL/GenBank/DDBJ databases">
        <title>The complete genome sequence of a Methyloterrigena soli.</title>
        <authorList>
            <person name="Zi Z."/>
        </authorList>
    </citation>
    <scope>NUCLEOTIDE SEQUENCE</scope>
    <source>
        <strain evidence="3">M48</strain>
    </source>
</reference>
<evidence type="ECO:0000256" key="1">
    <source>
        <dbReference type="SAM" id="SignalP"/>
    </source>
</evidence>
<dbReference type="AlphaFoldDB" id="A0AA41QKZ2"/>
<accession>A0AA41QKZ2</accession>
<feature type="domain" description="YARHG" evidence="2">
    <location>
        <begin position="20"/>
        <end position="103"/>
    </location>
</feature>
<sequence length="108" mass="12100">MHIRTLAVALAMVLAAGPAMANCYEQIGCDDSDTFRKIDLRQFSCQVLWDLRNSIYHQNGYCFKTQRAISYFGNKGCYVDDQAGVKLNAIERQNVATIQSVEKAKGCQ</sequence>
<evidence type="ECO:0000259" key="2">
    <source>
        <dbReference type="SMART" id="SM01324"/>
    </source>
</evidence>
<evidence type="ECO:0000313" key="3">
    <source>
        <dbReference type="EMBL" id="MCI0125709.1"/>
    </source>
</evidence>
<dbReference type="EMBL" id="JALAZD010000001">
    <property type="protein sequence ID" value="MCI0125709.1"/>
    <property type="molecule type" value="Genomic_DNA"/>
</dbReference>
<keyword evidence="1" id="KW-0732">Signal</keyword>
<evidence type="ECO:0000313" key="4">
    <source>
        <dbReference type="Proteomes" id="UP001156140"/>
    </source>
</evidence>
<dbReference type="Pfam" id="PF13308">
    <property type="entry name" value="YARHG"/>
    <property type="match status" value="1"/>
</dbReference>
<dbReference type="Gene3D" id="1.20.58.1690">
    <property type="match status" value="1"/>
</dbReference>
<proteinExistence type="predicted"/>
<dbReference type="Proteomes" id="UP001156140">
    <property type="component" value="Unassembled WGS sequence"/>
</dbReference>
<dbReference type="SMART" id="SM01324">
    <property type="entry name" value="YARHG"/>
    <property type="match status" value="1"/>
</dbReference>
<dbReference type="InterPro" id="IPR025582">
    <property type="entry name" value="YARHG_dom"/>
</dbReference>
<dbReference type="RefSeq" id="WP_281734859.1">
    <property type="nucleotide sequence ID" value="NZ_JAKETQ010000001.1"/>
</dbReference>